<organism evidence="2 3">
    <name type="scientific">Plasmodium vinckei lentum</name>
    <dbReference type="NCBI Taxonomy" id="138297"/>
    <lineage>
        <taxon>Eukaryota</taxon>
        <taxon>Sar</taxon>
        <taxon>Alveolata</taxon>
        <taxon>Apicomplexa</taxon>
        <taxon>Aconoidasida</taxon>
        <taxon>Haemosporida</taxon>
        <taxon>Plasmodiidae</taxon>
        <taxon>Plasmodium</taxon>
        <taxon>Plasmodium (Vinckeia)</taxon>
    </lineage>
</organism>
<dbReference type="AlphaFoldDB" id="A0A6V7S208"/>
<proteinExistence type="predicted"/>
<evidence type="ECO:0008006" key="4">
    <source>
        <dbReference type="Google" id="ProtNLM"/>
    </source>
</evidence>
<evidence type="ECO:0000313" key="3">
    <source>
        <dbReference type="Proteomes" id="UP000515308"/>
    </source>
</evidence>
<accession>A0A6V7S208</accession>
<reference evidence="2 3" key="1">
    <citation type="submission" date="2020-08" db="EMBL/GenBank/DDBJ databases">
        <authorList>
            <person name="Ramaprasad A."/>
        </authorList>
    </citation>
    <scope>NUCLEOTIDE SEQUENCE [LARGE SCALE GENOMIC DNA]</scope>
</reference>
<gene>
    <name evidence="2" type="ORF">PVLDE_0802290</name>
</gene>
<dbReference type="VEuPathDB" id="PlasmoDB:PVLDE_0802290"/>
<keyword evidence="1" id="KW-0732">Signal</keyword>
<name>A0A6V7S208_PLAVN</name>
<dbReference type="Proteomes" id="UP000515308">
    <property type="component" value="Chromosome PVLDE_08"/>
</dbReference>
<feature type="chain" id="PRO_5027694131" description="Lipoprotein" evidence="1">
    <location>
        <begin position="18"/>
        <end position="64"/>
    </location>
</feature>
<evidence type="ECO:0000256" key="1">
    <source>
        <dbReference type="SAM" id="SignalP"/>
    </source>
</evidence>
<protein>
    <recommendedName>
        <fullName evidence="4">Lipoprotein</fullName>
    </recommendedName>
</protein>
<dbReference type="EMBL" id="LR865370">
    <property type="protein sequence ID" value="CAD2090283.1"/>
    <property type="molecule type" value="Genomic_DNA"/>
</dbReference>
<feature type="signal peptide" evidence="1">
    <location>
        <begin position="1"/>
        <end position="17"/>
    </location>
</feature>
<sequence length="64" mass="7644">MIIKFLTIFSFLYFISCEKLNGIHDPANSRFLQSKINVLTWLTNVIYPSETPKYFKKYLDYSKN</sequence>
<evidence type="ECO:0000313" key="2">
    <source>
        <dbReference type="EMBL" id="CAD2090283.1"/>
    </source>
</evidence>